<dbReference type="AlphaFoldDB" id="A0A9P6AJK0"/>
<evidence type="ECO:0000313" key="3">
    <source>
        <dbReference type="Proteomes" id="UP000886523"/>
    </source>
</evidence>
<keyword evidence="3" id="KW-1185">Reference proteome</keyword>
<gene>
    <name evidence="2" type="ORF">BS47DRAFT_1399832</name>
</gene>
<organism evidence="2 3">
    <name type="scientific">Hydnum rufescens UP504</name>
    <dbReference type="NCBI Taxonomy" id="1448309"/>
    <lineage>
        <taxon>Eukaryota</taxon>
        <taxon>Fungi</taxon>
        <taxon>Dikarya</taxon>
        <taxon>Basidiomycota</taxon>
        <taxon>Agaricomycotina</taxon>
        <taxon>Agaricomycetes</taxon>
        <taxon>Cantharellales</taxon>
        <taxon>Hydnaceae</taxon>
        <taxon>Hydnum</taxon>
    </lineage>
</organism>
<sequence>MTTELFVLSRVPAAHPVHLLLYLKQKSLMERHLQGLYTFLSHLTVHASEVWALPHDETEASLPIIFSLTSGTLENKFGKYETSWGDIWLFKSCLNRTDLKKYIILHTPGDQVPMFLRDWIHLPTPVPSIPSTSNKCQCSPTPLEAPLKRLKDDSLSVDAMDINDSLNTKDGSAMDVNDPQSDPLPDPYYLWYLQDRQYQ</sequence>
<reference evidence="2" key="1">
    <citation type="journal article" date="2020" name="Nat. Commun.">
        <title>Large-scale genome sequencing of mycorrhizal fungi provides insights into the early evolution of symbiotic traits.</title>
        <authorList>
            <person name="Miyauchi S."/>
            <person name="Kiss E."/>
            <person name="Kuo A."/>
            <person name="Drula E."/>
            <person name="Kohler A."/>
            <person name="Sanchez-Garcia M."/>
            <person name="Morin E."/>
            <person name="Andreopoulos B."/>
            <person name="Barry K.W."/>
            <person name="Bonito G."/>
            <person name="Buee M."/>
            <person name="Carver A."/>
            <person name="Chen C."/>
            <person name="Cichocki N."/>
            <person name="Clum A."/>
            <person name="Culley D."/>
            <person name="Crous P.W."/>
            <person name="Fauchery L."/>
            <person name="Girlanda M."/>
            <person name="Hayes R.D."/>
            <person name="Keri Z."/>
            <person name="LaButti K."/>
            <person name="Lipzen A."/>
            <person name="Lombard V."/>
            <person name="Magnuson J."/>
            <person name="Maillard F."/>
            <person name="Murat C."/>
            <person name="Nolan M."/>
            <person name="Ohm R.A."/>
            <person name="Pangilinan J."/>
            <person name="Pereira M.F."/>
            <person name="Perotto S."/>
            <person name="Peter M."/>
            <person name="Pfister S."/>
            <person name="Riley R."/>
            <person name="Sitrit Y."/>
            <person name="Stielow J.B."/>
            <person name="Szollosi G."/>
            <person name="Zifcakova L."/>
            <person name="Stursova M."/>
            <person name="Spatafora J.W."/>
            <person name="Tedersoo L."/>
            <person name="Vaario L.M."/>
            <person name="Yamada A."/>
            <person name="Yan M."/>
            <person name="Wang P."/>
            <person name="Xu J."/>
            <person name="Bruns T."/>
            <person name="Baldrian P."/>
            <person name="Vilgalys R."/>
            <person name="Dunand C."/>
            <person name="Henrissat B."/>
            <person name="Grigoriev I.V."/>
            <person name="Hibbett D."/>
            <person name="Nagy L.G."/>
            <person name="Martin F.M."/>
        </authorList>
    </citation>
    <scope>NUCLEOTIDE SEQUENCE</scope>
    <source>
        <strain evidence="2">UP504</strain>
    </source>
</reference>
<dbReference type="Proteomes" id="UP000886523">
    <property type="component" value="Unassembled WGS sequence"/>
</dbReference>
<proteinExistence type="predicted"/>
<protein>
    <submittedName>
        <fullName evidence="2">Uncharacterized protein</fullName>
    </submittedName>
</protein>
<evidence type="ECO:0000256" key="1">
    <source>
        <dbReference type="SAM" id="MobiDB-lite"/>
    </source>
</evidence>
<name>A0A9P6AJK0_9AGAM</name>
<comment type="caution">
    <text evidence="2">The sequence shown here is derived from an EMBL/GenBank/DDBJ whole genome shotgun (WGS) entry which is preliminary data.</text>
</comment>
<feature type="region of interest" description="Disordered" evidence="1">
    <location>
        <begin position="161"/>
        <end position="182"/>
    </location>
</feature>
<accession>A0A9P6AJK0</accession>
<dbReference type="EMBL" id="MU129126">
    <property type="protein sequence ID" value="KAF9506041.1"/>
    <property type="molecule type" value="Genomic_DNA"/>
</dbReference>
<evidence type="ECO:0000313" key="2">
    <source>
        <dbReference type="EMBL" id="KAF9506041.1"/>
    </source>
</evidence>